<name>A0A9K3D1I0_9EUKA</name>
<feature type="transmembrane region" description="Helical" evidence="6">
    <location>
        <begin position="107"/>
        <end position="129"/>
    </location>
</feature>
<evidence type="ECO:0000256" key="4">
    <source>
        <dbReference type="ARBA" id="ARBA00023136"/>
    </source>
</evidence>
<evidence type="ECO:0000313" key="7">
    <source>
        <dbReference type="EMBL" id="GIQ87264.1"/>
    </source>
</evidence>
<keyword evidence="2 6" id="KW-0812">Transmembrane</keyword>
<evidence type="ECO:0000313" key="8">
    <source>
        <dbReference type="Proteomes" id="UP000265618"/>
    </source>
</evidence>
<evidence type="ECO:0000256" key="2">
    <source>
        <dbReference type="ARBA" id="ARBA00022692"/>
    </source>
</evidence>
<dbReference type="InterPro" id="IPR000292">
    <property type="entry name" value="For/NO2_transpt"/>
</dbReference>
<protein>
    <submittedName>
        <fullName evidence="7">Formate/nitrite transporter</fullName>
    </submittedName>
</protein>
<feature type="transmembrane region" description="Helical" evidence="6">
    <location>
        <begin position="191"/>
        <end position="213"/>
    </location>
</feature>
<accession>A0A9K3D1I0</accession>
<dbReference type="GO" id="GO:0015513">
    <property type="term" value="F:high-affinity secondary active nitrite transmembrane transporter activity"/>
    <property type="evidence" value="ECO:0007669"/>
    <property type="project" value="TreeGrafter"/>
</dbReference>
<dbReference type="PANTHER" id="PTHR30520">
    <property type="entry name" value="FORMATE TRANSPORTER-RELATED"/>
    <property type="match status" value="1"/>
</dbReference>
<dbReference type="EMBL" id="BDIP01003094">
    <property type="protein sequence ID" value="GIQ87264.1"/>
    <property type="molecule type" value="Genomic_DNA"/>
</dbReference>
<comment type="subcellular location">
    <subcellularLocation>
        <location evidence="1">Membrane</location>
        <topology evidence="1">Multi-pass membrane protein</topology>
    </subcellularLocation>
</comment>
<keyword evidence="4 6" id="KW-0472">Membrane</keyword>
<reference evidence="7 8" key="1">
    <citation type="journal article" date="2018" name="PLoS ONE">
        <title>The draft genome of Kipferlia bialata reveals reductive genome evolution in fornicate parasites.</title>
        <authorList>
            <person name="Tanifuji G."/>
            <person name="Takabayashi S."/>
            <person name="Kume K."/>
            <person name="Takagi M."/>
            <person name="Nakayama T."/>
            <person name="Kamikawa R."/>
            <person name="Inagaki Y."/>
            <person name="Hashimoto T."/>
        </authorList>
    </citation>
    <scope>NUCLEOTIDE SEQUENCE [LARGE SCALE GENOMIC DNA]</scope>
    <source>
        <strain evidence="7">NY0173</strain>
    </source>
</reference>
<feature type="transmembrane region" description="Helical" evidence="6">
    <location>
        <begin position="165"/>
        <end position="185"/>
    </location>
</feature>
<dbReference type="GO" id="GO:0005886">
    <property type="term" value="C:plasma membrane"/>
    <property type="evidence" value="ECO:0007669"/>
    <property type="project" value="TreeGrafter"/>
</dbReference>
<dbReference type="Pfam" id="PF01226">
    <property type="entry name" value="Form_Nir_trans"/>
    <property type="match status" value="1"/>
</dbReference>
<sequence length="283" mass="30180">MGMSTLASGTVVQERLEAAGVAKCSHTFTRTTFSGFLSGVFLGFGAILAITVGKGNITSSGISKLLFGGLFPVGLMMIIFTGTELFTGDCLVITPAMLKKKVTPKQIAKLAVAAYLGNFIGCVAAAYFFGHRSGIFDSEPYASAVVAIGVAKGDLSIEHMILRSIACNWLVCIAVFCVVATSTVAGKVLVIWWIIGCFAMSGFEHSIANMFFLALSYFHQETTELTLAAAAKNLFWVTFGNIIGGMFICAFGYYYMYPTQAKSDNVMVLSVANDDSAVDVNEK</sequence>
<feature type="transmembrane region" description="Helical" evidence="6">
    <location>
        <begin position="33"/>
        <end position="53"/>
    </location>
</feature>
<evidence type="ECO:0000256" key="5">
    <source>
        <dbReference type="ARBA" id="ARBA00049660"/>
    </source>
</evidence>
<comment type="caution">
    <text evidence="7">The sequence shown here is derived from an EMBL/GenBank/DDBJ whole genome shotgun (WGS) entry which is preliminary data.</text>
</comment>
<dbReference type="OrthoDB" id="4829at2759"/>
<evidence type="ECO:0000256" key="6">
    <source>
        <dbReference type="SAM" id="Phobius"/>
    </source>
</evidence>
<evidence type="ECO:0000256" key="3">
    <source>
        <dbReference type="ARBA" id="ARBA00022989"/>
    </source>
</evidence>
<organism evidence="7 8">
    <name type="scientific">Kipferlia bialata</name>
    <dbReference type="NCBI Taxonomy" id="797122"/>
    <lineage>
        <taxon>Eukaryota</taxon>
        <taxon>Metamonada</taxon>
        <taxon>Carpediemonas-like organisms</taxon>
        <taxon>Kipferlia</taxon>
    </lineage>
</organism>
<dbReference type="AlphaFoldDB" id="A0A9K3D1I0"/>
<evidence type="ECO:0000256" key="1">
    <source>
        <dbReference type="ARBA" id="ARBA00004141"/>
    </source>
</evidence>
<comment type="similarity">
    <text evidence="5">Belongs to the FNT transporter (TC 1.A.16) family.</text>
</comment>
<feature type="transmembrane region" description="Helical" evidence="6">
    <location>
        <begin position="65"/>
        <end position="87"/>
    </location>
</feature>
<dbReference type="GO" id="GO:0015707">
    <property type="term" value="P:nitrite transport"/>
    <property type="evidence" value="ECO:0007669"/>
    <property type="project" value="TreeGrafter"/>
</dbReference>
<proteinExistence type="inferred from homology"/>
<dbReference type="PANTHER" id="PTHR30520:SF6">
    <property type="entry name" value="FORMATE_NITRATE FAMILY TRANSPORTER (EUROFUNG)"/>
    <property type="match status" value="1"/>
</dbReference>
<dbReference type="Gene3D" id="1.20.1080.10">
    <property type="entry name" value="Glycerol uptake facilitator protein"/>
    <property type="match status" value="1"/>
</dbReference>
<keyword evidence="8" id="KW-1185">Reference proteome</keyword>
<keyword evidence="3 6" id="KW-1133">Transmembrane helix</keyword>
<gene>
    <name evidence="7" type="ORF">KIPB_009268</name>
</gene>
<feature type="transmembrane region" description="Helical" evidence="6">
    <location>
        <begin position="234"/>
        <end position="256"/>
    </location>
</feature>
<dbReference type="Proteomes" id="UP000265618">
    <property type="component" value="Unassembled WGS sequence"/>
</dbReference>
<dbReference type="InterPro" id="IPR023271">
    <property type="entry name" value="Aquaporin-like"/>
</dbReference>